<feature type="compositionally biased region" description="Low complexity" evidence="1">
    <location>
        <begin position="178"/>
        <end position="189"/>
    </location>
</feature>
<evidence type="ECO:0000313" key="2">
    <source>
        <dbReference type="EMBL" id="KAF1966239.1"/>
    </source>
</evidence>
<dbReference type="Proteomes" id="UP000800036">
    <property type="component" value="Unassembled WGS sequence"/>
</dbReference>
<evidence type="ECO:0000313" key="3">
    <source>
        <dbReference type="Proteomes" id="UP000800036"/>
    </source>
</evidence>
<feature type="compositionally biased region" description="Low complexity" evidence="1">
    <location>
        <begin position="27"/>
        <end position="38"/>
    </location>
</feature>
<sequence length="189" mass="20980">MSGDATGNTRLMVWLTEPSGAVKSRRLPSSSPLLPHRSAGTEGYDRGRLKGETLMLDLSVLRRVDYLLRDSRDEFQVGGGKWGLVLSEKARGREREGGGSLGPPKTELISQHRVVNYQQKQCQILRTHYLLSLSISTLHLCSSTTNYQHRRTPSASSHTALSKHHSDSLRRPSQRRTPCPSAPFSCCPS</sequence>
<feature type="compositionally biased region" description="Polar residues" evidence="1">
    <location>
        <begin position="148"/>
        <end position="160"/>
    </location>
</feature>
<accession>A0A6A5UQM3</accession>
<keyword evidence="3" id="KW-1185">Reference proteome</keyword>
<feature type="region of interest" description="Disordered" evidence="1">
    <location>
        <begin position="148"/>
        <end position="189"/>
    </location>
</feature>
<dbReference type="AlphaFoldDB" id="A0A6A5UQM3"/>
<dbReference type="EMBL" id="ML976749">
    <property type="protein sequence ID" value="KAF1966239.1"/>
    <property type="molecule type" value="Genomic_DNA"/>
</dbReference>
<name>A0A6A5UQM3_9PLEO</name>
<proteinExistence type="predicted"/>
<organism evidence="2 3">
    <name type="scientific">Bimuria novae-zelandiae CBS 107.79</name>
    <dbReference type="NCBI Taxonomy" id="1447943"/>
    <lineage>
        <taxon>Eukaryota</taxon>
        <taxon>Fungi</taxon>
        <taxon>Dikarya</taxon>
        <taxon>Ascomycota</taxon>
        <taxon>Pezizomycotina</taxon>
        <taxon>Dothideomycetes</taxon>
        <taxon>Pleosporomycetidae</taxon>
        <taxon>Pleosporales</taxon>
        <taxon>Massarineae</taxon>
        <taxon>Didymosphaeriaceae</taxon>
        <taxon>Bimuria</taxon>
    </lineage>
</organism>
<protein>
    <submittedName>
        <fullName evidence="2">Uncharacterized protein</fullName>
    </submittedName>
</protein>
<reference evidence="2" key="1">
    <citation type="journal article" date="2020" name="Stud. Mycol.">
        <title>101 Dothideomycetes genomes: a test case for predicting lifestyles and emergence of pathogens.</title>
        <authorList>
            <person name="Haridas S."/>
            <person name="Albert R."/>
            <person name="Binder M."/>
            <person name="Bloem J."/>
            <person name="Labutti K."/>
            <person name="Salamov A."/>
            <person name="Andreopoulos B."/>
            <person name="Baker S."/>
            <person name="Barry K."/>
            <person name="Bills G."/>
            <person name="Bluhm B."/>
            <person name="Cannon C."/>
            <person name="Castanera R."/>
            <person name="Culley D."/>
            <person name="Daum C."/>
            <person name="Ezra D."/>
            <person name="Gonzalez J."/>
            <person name="Henrissat B."/>
            <person name="Kuo A."/>
            <person name="Liang C."/>
            <person name="Lipzen A."/>
            <person name="Lutzoni F."/>
            <person name="Magnuson J."/>
            <person name="Mondo S."/>
            <person name="Nolan M."/>
            <person name="Ohm R."/>
            <person name="Pangilinan J."/>
            <person name="Park H.-J."/>
            <person name="Ramirez L."/>
            <person name="Alfaro M."/>
            <person name="Sun H."/>
            <person name="Tritt A."/>
            <person name="Yoshinaga Y."/>
            <person name="Zwiers L.-H."/>
            <person name="Turgeon B."/>
            <person name="Goodwin S."/>
            <person name="Spatafora J."/>
            <person name="Crous P."/>
            <person name="Grigoriev I."/>
        </authorList>
    </citation>
    <scope>NUCLEOTIDE SEQUENCE</scope>
    <source>
        <strain evidence="2">CBS 107.79</strain>
    </source>
</reference>
<feature type="region of interest" description="Disordered" evidence="1">
    <location>
        <begin position="23"/>
        <end position="45"/>
    </location>
</feature>
<evidence type="ECO:0000256" key="1">
    <source>
        <dbReference type="SAM" id="MobiDB-lite"/>
    </source>
</evidence>
<gene>
    <name evidence="2" type="ORF">BU23DRAFT_574194</name>
</gene>